<reference evidence="2 3" key="2">
    <citation type="journal article" date="2019" name="G3 (Bethesda)">
        <title>Hybrid Assembly of the Genome of the Entomopathogenic Nematode Steinernema carpocapsae Identifies the X-Chromosome.</title>
        <authorList>
            <person name="Serra L."/>
            <person name="Macchietto M."/>
            <person name="Macias-Munoz A."/>
            <person name="McGill C.J."/>
            <person name="Rodriguez I.M."/>
            <person name="Rodriguez B."/>
            <person name="Murad R."/>
            <person name="Mortazavi A."/>
        </authorList>
    </citation>
    <scope>NUCLEOTIDE SEQUENCE [LARGE SCALE GENOMIC DNA]</scope>
    <source>
        <strain evidence="2 3">ALL</strain>
    </source>
</reference>
<evidence type="ECO:0000313" key="3">
    <source>
        <dbReference type="Proteomes" id="UP000298663"/>
    </source>
</evidence>
<feature type="chain" id="PRO_5020332115" description="Neuropeptide-Like Protein" evidence="1">
    <location>
        <begin position="31"/>
        <end position="95"/>
    </location>
</feature>
<keyword evidence="1" id="KW-0732">Signal</keyword>
<dbReference type="EMBL" id="AZBU02000011">
    <property type="protein sequence ID" value="TKR61524.1"/>
    <property type="molecule type" value="Genomic_DNA"/>
</dbReference>
<feature type="signal peptide" evidence="1">
    <location>
        <begin position="1"/>
        <end position="30"/>
    </location>
</feature>
<accession>A0A4U5LYY1</accession>
<evidence type="ECO:0008006" key="4">
    <source>
        <dbReference type="Google" id="ProtNLM"/>
    </source>
</evidence>
<evidence type="ECO:0000313" key="2">
    <source>
        <dbReference type="EMBL" id="TKR61524.1"/>
    </source>
</evidence>
<gene>
    <name evidence="2" type="ORF">L596_028624</name>
</gene>
<keyword evidence="3" id="KW-1185">Reference proteome</keyword>
<reference evidence="2 3" key="1">
    <citation type="journal article" date="2015" name="Genome Biol.">
        <title>Comparative genomics of Steinernema reveals deeply conserved gene regulatory networks.</title>
        <authorList>
            <person name="Dillman A.R."/>
            <person name="Macchietto M."/>
            <person name="Porter C.F."/>
            <person name="Rogers A."/>
            <person name="Williams B."/>
            <person name="Antoshechkin I."/>
            <person name="Lee M.M."/>
            <person name="Goodwin Z."/>
            <person name="Lu X."/>
            <person name="Lewis E.E."/>
            <person name="Goodrich-Blair H."/>
            <person name="Stock S.P."/>
            <person name="Adams B.J."/>
            <person name="Sternberg P.W."/>
            <person name="Mortazavi A."/>
        </authorList>
    </citation>
    <scope>NUCLEOTIDE SEQUENCE [LARGE SCALE GENOMIC DNA]</scope>
    <source>
        <strain evidence="2 3">ALL</strain>
    </source>
</reference>
<name>A0A4U5LYY1_STECR</name>
<comment type="caution">
    <text evidence="2">The sequence shown here is derived from an EMBL/GenBank/DDBJ whole genome shotgun (WGS) entry which is preliminary data.</text>
</comment>
<protein>
    <recommendedName>
        <fullName evidence="4">Neuropeptide-Like Protein</fullName>
    </recommendedName>
</protein>
<evidence type="ECO:0000256" key="1">
    <source>
        <dbReference type="SAM" id="SignalP"/>
    </source>
</evidence>
<dbReference type="Proteomes" id="UP000298663">
    <property type="component" value="Unassembled WGS sequence"/>
</dbReference>
<dbReference type="AlphaFoldDB" id="A0A4U5LYY1"/>
<organism evidence="2 3">
    <name type="scientific">Steinernema carpocapsae</name>
    <name type="common">Entomopathogenic nematode</name>
    <dbReference type="NCBI Taxonomy" id="34508"/>
    <lineage>
        <taxon>Eukaryota</taxon>
        <taxon>Metazoa</taxon>
        <taxon>Ecdysozoa</taxon>
        <taxon>Nematoda</taxon>
        <taxon>Chromadorea</taxon>
        <taxon>Rhabditida</taxon>
        <taxon>Tylenchina</taxon>
        <taxon>Panagrolaimomorpha</taxon>
        <taxon>Strongyloidoidea</taxon>
        <taxon>Steinernematidae</taxon>
        <taxon>Steinernema</taxon>
    </lineage>
</organism>
<proteinExistence type="predicted"/>
<sequence>MLSLTVLAKFLALAIVLCSVAISALPYSDGAESPYMEPYLNQFESSLSYQPRVRKAGHLSNMMRIGRSDPWMNRETRESADNNANSLRGKIWLLP</sequence>
<dbReference type="OrthoDB" id="10396770at2759"/>